<dbReference type="AlphaFoldDB" id="A0A1M6ATF4"/>
<dbReference type="RefSeq" id="WP_072986975.1">
    <property type="nucleotide sequence ID" value="NZ_FQYU01000001.1"/>
</dbReference>
<evidence type="ECO:0000313" key="3">
    <source>
        <dbReference type="Proteomes" id="UP000184543"/>
    </source>
</evidence>
<reference evidence="3" key="1">
    <citation type="submission" date="2016-11" db="EMBL/GenBank/DDBJ databases">
        <authorList>
            <person name="Varghese N."/>
            <person name="Submissions S."/>
        </authorList>
    </citation>
    <scope>NUCLEOTIDE SEQUENCE [LARGE SCALE GENOMIC DNA]</scope>
    <source>
        <strain evidence="3">DSM 19858</strain>
    </source>
</reference>
<name>A0A1M6ATF4_9FLAO</name>
<gene>
    <name evidence="2" type="ORF">SAMN04488513_101176</name>
</gene>
<feature type="domain" description="3-keto-alpha-glucoside-1,2-lyase/3-keto-2-hydroxy-glucal hydratase" evidence="1">
    <location>
        <begin position="19"/>
        <end position="192"/>
    </location>
</feature>
<dbReference type="GO" id="GO:0016787">
    <property type="term" value="F:hydrolase activity"/>
    <property type="evidence" value="ECO:0007669"/>
    <property type="project" value="InterPro"/>
</dbReference>
<dbReference type="Proteomes" id="UP000184543">
    <property type="component" value="Unassembled WGS sequence"/>
</dbReference>
<dbReference type="OrthoDB" id="9784457at2"/>
<proteinExistence type="predicted"/>
<dbReference type="STRING" id="192903.SAMN04488513_101176"/>
<protein>
    <recommendedName>
        <fullName evidence="1">3-keto-alpha-glucoside-1,2-lyase/3-keto-2-hydroxy-glucal hydratase domain-containing protein</fullName>
    </recommendedName>
</protein>
<dbReference type="EMBL" id="FQYU01000001">
    <property type="protein sequence ID" value="SHI39750.1"/>
    <property type="molecule type" value="Genomic_DNA"/>
</dbReference>
<dbReference type="Pfam" id="PF06439">
    <property type="entry name" value="3keto-disac_hyd"/>
    <property type="match status" value="1"/>
</dbReference>
<keyword evidence="3" id="KW-1185">Reference proteome</keyword>
<dbReference type="Gene3D" id="2.60.120.560">
    <property type="entry name" value="Exo-inulinase, domain 1"/>
    <property type="match status" value="1"/>
</dbReference>
<evidence type="ECO:0000259" key="1">
    <source>
        <dbReference type="Pfam" id="PF06439"/>
    </source>
</evidence>
<organism evidence="2 3">
    <name type="scientific">Pseudozobellia thermophila</name>
    <dbReference type="NCBI Taxonomy" id="192903"/>
    <lineage>
        <taxon>Bacteria</taxon>
        <taxon>Pseudomonadati</taxon>
        <taxon>Bacteroidota</taxon>
        <taxon>Flavobacteriia</taxon>
        <taxon>Flavobacteriales</taxon>
        <taxon>Flavobacteriaceae</taxon>
        <taxon>Pseudozobellia</taxon>
    </lineage>
</organism>
<evidence type="ECO:0000313" key="2">
    <source>
        <dbReference type="EMBL" id="SHI39750.1"/>
    </source>
</evidence>
<sequence length="195" mass="21646">MKKLCFLTAVLATALTFGQQELFNGKDLNGWTIYGTEKWYVEDGLLICESGPDKGYGYLATDKFYKDFELSLEFKQEANGNSGVFIRSTIEGTKISGWQVEVAPPGHDTGGVYESYGRGWLIKPKPAKDKALKMGEWNTMKIRVKGDKITSWLNGTKMIALKDEKIGAGEGSIALQIHDGGGIKVKWRNIKLTEL</sequence>
<dbReference type="InterPro" id="IPR010496">
    <property type="entry name" value="AL/BT2_dom"/>
</dbReference>
<accession>A0A1M6ATF4</accession>